<dbReference type="SMART" id="SM00642">
    <property type="entry name" value="Aamy"/>
    <property type="match status" value="1"/>
</dbReference>
<dbReference type="Proteomes" id="UP000324896">
    <property type="component" value="Unassembled WGS sequence"/>
</dbReference>
<gene>
    <name evidence="2" type="ORF">SAMN04488597_11517</name>
</gene>
<evidence type="ECO:0000313" key="2">
    <source>
        <dbReference type="EMBL" id="SDC82101.1"/>
    </source>
</evidence>
<sequence length="597" mass="69278">MKSIQEFNLKEITETREYQKSPEAWDEQIFYFLLVDRFASEKEYPLYDEKTDYENALKTDKDKQNWLDSGEKWIGGTLKGITDKLDYLKELGVSVLWISPVLKQPVYSDNYHGYGTQNFLQIDPHFGTKDELKNLVDEAHKRGIYIILDVIINHTADVFLYDAADPFYTGQEYPVKAFRDKDGKAVIDPNNPDYSTTWPEGGVWPEEIFNLATFSKKGYIRDWESDPEYREGDFFSLKNINTGSGKTDAYKPSEALKILTECYKYWIAYADLDGFRMDTVKHLDPGAVRFFVTEIKEFTQTLGKKDFYILGEITGGMEFAKSICENTGLDAALGINKIPEILENVAKGYSSAENYFSIFTNSQILSEGENQWYHKRVITMFDDHDMVYKPQHKERFTADKKTAPLLKNAVFLNFFTAGVPCIYYGTEQGFDGSGDHDKYVRESMFGGEFGAFRTRNKSFFNREHPVYKEMKKLAELRNEYIHLRLGRQYLREISELKTNNFHLPQADQTRCREIIAWSRIFSQDEFLLAINCELEKAQKTKVLIDSEIHLPGEKFICVYSSDEKKIGEEIEIKEADKGKNYLELEIPAKGRAIYRSF</sequence>
<accession>A0A1G6PQ52</accession>
<keyword evidence="2" id="KW-0378">Hydrolase</keyword>
<feature type="domain" description="Glycosyl hydrolase family 13 catalytic" evidence="1">
    <location>
        <begin position="32"/>
        <end position="477"/>
    </location>
</feature>
<evidence type="ECO:0000313" key="3">
    <source>
        <dbReference type="Proteomes" id="UP000324896"/>
    </source>
</evidence>
<dbReference type="PANTHER" id="PTHR10357">
    <property type="entry name" value="ALPHA-AMYLASE FAMILY MEMBER"/>
    <property type="match status" value="1"/>
</dbReference>
<organism evidence="2 3">
    <name type="scientific">Halanaerobium congolense</name>
    <dbReference type="NCBI Taxonomy" id="54121"/>
    <lineage>
        <taxon>Bacteria</taxon>
        <taxon>Bacillati</taxon>
        <taxon>Bacillota</taxon>
        <taxon>Clostridia</taxon>
        <taxon>Halanaerobiales</taxon>
        <taxon>Halanaerobiaceae</taxon>
        <taxon>Halanaerobium</taxon>
    </lineage>
</organism>
<dbReference type="SUPFAM" id="SSF51445">
    <property type="entry name" value="(Trans)glycosidases"/>
    <property type="match status" value="1"/>
</dbReference>
<dbReference type="GO" id="GO:0005975">
    <property type="term" value="P:carbohydrate metabolic process"/>
    <property type="evidence" value="ECO:0007669"/>
    <property type="project" value="InterPro"/>
</dbReference>
<dbReference type="InterPro" id="IPR006047">
    <property type="entry name" value="GH13_cat_dom"/>
</dbReference>
<dbReference type="RefSeq" id="WP_089723254.1">
    <property type="nucleotide sequence ID" value="NZ_FMYT01000015.1"/>
</dbReference>
<dbReference type="Pfam" id="PF00128">
    <property type="entry name" value="Alpha-amylase"/>
    <property type="match status" value="1"/>
</dbReference>
<dbReference type="AlphaFoldDB" id="A0A1G6PQ52"/>
<proteinExistence type="predicted"/>
<protein>
    <submittedName>
        <fullName evidence="2">Glycosidase</fullName>
    </submittedName>
</protein>
<dbReference type="Gene3D" id="3.20.20.80">
    <property type="entry name" value="Glycosidases"/>
    <property type="match status" value="1"/>
</dbReference>
<dbReference type="InterPro" id="IPR017853">
    <property type="entry name" value="GH"/>
</dbReference>
<name>A0A1G6PQ52_9FIRM</name>
<dbReference type="CDD" id="cd11352">
    <property type="entry name" value="AmyAc_5"/>
    <property type="match status" value="1"/>
</dbReference>
<dbReference type="PANTHER" id="PTHR10357:SF209">
    <property type="entry name" value="PERIPLASMIC ALPHA-AMYLASE"/>
    <property type="match status" value="1"/>
</dbReference>
<evidence type="ECO:0000259" key="1">
    <source>
        <dbReference type="SMART" id="SM00642"/>
    </source>
</evidence>
<keyword evidence="2" id="KW-0326">Glycosidase</keyword>
<dbReference type="EMBL" id="FMYT01000015">
    <property type="protein sequence ID" value="SDC82101.1"/>
    <property type="molecule type" value="Genomic_DNA"/>
</dbReference>
<reference evidence="2 3" key="1">
    <citation type="submission" date="2016-10" db="EMBL/GenBank/DDBJ databases">
        <authorList>
            <person name="Varghese N."/>
            <person name="Submissions S."/>
        </authorList>
    </citation>
    <scope>NUCLEOTIDE SEQUENCE [LARGE SCALE GENOMIC DNA]</scope>
    <source>
        <strain evidence="2 3">WG10</strain>
    </source>
</reference>
<dbReference type="GO" id="GO:0016798">
    <property type="term" value="F:hydrolase activity, acting on glycosyl bonds"/>
    <property type="evidence" value="ECO:0007669"/>
    <property type="project" value="UniProtKB-KW"/>
</dbReference>